<dbReference type="RefSeq" id="WP_379995719.1">
    <property type="nucleotide sequence ID" value="NZ_JBHSGN010000064.1"/>
</dbReference>
<feature type="chain" id="PRO_5046634938" evidence="1">
    <location>
        <begin position="25"/>
        <end position="216"/>
    </location>
</feature>
<dbReference type="Pfam" id="PF06439">
    <property type="entry name" value="3keto-disac_hyd"/>
    <property type="match status" value="1"/>
</dbReference>
<evidence type="ECO:0000259" key="2">
    <source>
        <dbReference type="Pfam" id="PF06439"/>
    </source>
</evidence>
<dbReference type="InterPro" id="IPR010496">
    <property type="entry name" value="AL/BT2_dom"/>
</dbReference>
<sequence length="216" mass="24090">MNKIFNVVALTLLFLTSFSGQAKAQEVEKLFNGTDLSNWNFVLDKNNVPAEKVFYVKDGLIHIAGEPLGYMYTKQKYGHYHLHAEWRWPQGIESNSGIFLLIERPETPFPNGIECQLKAGSAGDFVLLNGSDLAEYKNPESGRPKFPVIAKAKVSTEKVAGEWNCADVYCHDGVISVYINGVFQNKGTNKIKEGYIGLQSEGKDVEFRNVTLTPLP</sequence>
<name>A0ABV9KVG8_9BACT</name>
<gene>
    <name evidence="3" type="ORF">ACFO6W_09550</name>
</gene>
<feature type="signal peptide" evidence="1">
    <location>
        <begin position="1"/>
        <end position="24"/>
    </location>
</feature>
<evidence type="ECO:0000313" key="4">
    <source>
        <dbReference type="Proteomes" id="UP001596023"/>
    </source>
</evidence>
<evidence type="ECO:0000313" key="3">
    <source>
        <dbReference type="EMBL" id="MFC4673937.1"/>
    </source>
</evidence>
<proteinExistence type="predicted"/>
<dbReference type="Proteomes" id="UP001596023">
    <property type="component" value="Unassembled WGS sequence"/>
</dbReference>
<evidence type="ECO:0000256" key="1">
    <source>
        <dbReference type="SAM" id="SignalP"/>
    </source>
</evidence>
<protein>
    <submittedName>
        <fullName evidence="3">DUF1080 domain-containing protein</fullName>
    </submittedName>
</protein>
<accession>A0ABV9KVG8</accession>
<feature type="domain" description="3-keto-alpha-glucoside-1,2-lyase/3-keto-2-hydroxy-glucal hydratase" evidence="2">
    <location>
        <begin position="28"/>
        <end position="212"/>
    </location>
</feature>
<dbReference type="Gene3D" id="2.60.120.560">
    <property type="entry name" value="Exo-inulinase, domain 1"/>
    <property type="match status" value="1"/>
</dbReference>
<keyword evidence="4" id="KW-1185">Reference proteome</keyword>
<keyword evidence="1" id="KW-0732">Signal</keyword>
<reference evidence="4" key="1">
    <citation type="journal article" date="2019" name="Int. J. Syst. Evol. Microbiol.">
        <title>The Global Catalogue of Microorganisms (GCM) 10K type strain sequencing project: providing services to taxonomists for standard genome sequencing and annotation.</title>
        <authorList>
            <consortium name="The Broad Institute Genomics Platform"/>
            <consortium name="The Broad Institute Genome Sequencing Center for Infectious Disease"/>
            <person name="Wu L."/>
            <person name="Ma J."/>
        </authorList>
    </citation>
    <scope>NUCLEOTIDE SEQUENCE [LARGE SCALE GENOMIC DNA]</scope>
    <source>
        <strain evidence="4">CCUG 66188</strain>
    </source>
</reference>
<comment type="caution">
    <text evidence="3">The sequence shown here is derived from an EMBL/GenBank/DDBJ whole genome shotgun (WGS) entry which is preliminary data.</text>
</comment>
<organism evidence="3 4">
    <name type="scientific">Dysgonomonas termitidis</name>
    <dbReference type="NCBI Taxonomy" id="1516126"/>
    <lineage>
        <taxon>Bacteria</taxon>
        <taxon>Pseudomonadati</taxon>
        <taxon>Bacteroidota</taxon>
        <taxon>Bacteroidia</taxon>
        <taxon>Bacteroidales</taxon>
        <taxon>Dysgonomonadaceae</taxon>
        <taxon>Dysgonomonas</taxon>
    </lineage>
</organism>
<dbReference type="EMBL" id="JBHSGN010000064">
    <property type="protein sequence ID" value="MFC4673937.1"/>
    <property type="molecule type" value="Genomic_DNA"/>
</dbReference>